<evidence type="ECO:0000313" key="4">
    <source>
        <dbReference type="EMBL" id="CAD2195546.1"/>
    </source>
</evidence>
<dbReference type="PANTHER" id="PTHR13245:SF14">
    <property type="entry name" value="RRP15-LIKE PROTEIN"/>
    <property type="match status" value="1"/>
</dbReference>
<gene>
    <name evidence="4" type="ORF">MENT_LOCUS48646</name>
    <name evidence="5" type="ORF">MENT_LOCUS56506</name>
</gene>
<evidence type="ECO:0000256" key="2">
    <source>
        <dbReference type="ARBA" id="ARBA00017475"/>
    </source>
</evidence>
<evidence type="ECO:0000256" key="1">
    <source>
        <dbReference type="ARBA" id="ARBA00007462"/>
    </source>
</evidence>
<comment type="caution">
    <text evidence="5">The sequence shown here is derived from an EMBL/GenBank/DDBJ whole genome shotgun (WGS) entry which is preliminary data.</text>
</comment>
<feature type="region of interest" description="Disordered" evidence="3">
    <location>
        <begin position="88"/>
        <end position="124"/>
    </location>
</feature>
<reference evidence="5 6" key="1">
    <citation type="submission" date="2020-08" db="EMBL/GenBank/DDBJ databases">
        <authorList>
            <person name="Koutsovoulos G."/>
            <person name="Danchin GJ E."/>
        </authorList>
    </citation>
    <scope>NUCLEOTIDE SEQUENCE [LARGE SCALE GENOMIC DNA]</scope>
</reference>
<dbReference type="EMBL" id="CAJEWN010001224">
    <property type="protein sequence ID" value="CAD2195546.1"/>
    <property type="molecule type" value="Genomic_DNA"/>
</dbReference>
<dbReference type="Pfam" id="PF07890">
    <property type="entry name" value="Rrp15p"/>
    <property type="match status" value="1"/>
</dbReference>
<name>A0A6V7XU88_MELEN</name>
<dbReference type="GO" id="GO:0030687">
    <property type="term" value="C:preribosome, large subunit precursor"/>
    <property type="evidence" value="ECO:0007669"/>
    <property type="project" value="TreeGrafter"/>
</dbReference>
<sequence length="124" mass="14469">MDAKRQGYVKPDYGLDKERERKLTHVATRGVTQLFNAVTERQAFCKEKLEEMAGKPMKERKRILEELKEYNFNNSINKSLKKAKIKLETKKEEEEEEETDVGAISSGVEDTDIEIKEEDEEEID</sequence>
<dbReference type="GO" id="GO:0000460">
    <property type="term" value="P:maturation of 5.8S rRNA"/>
    <property type="evidence" value="ECO:0007669"/>
    <property type="project" value="TreeGrafter"/>
</dbReference>
<comment type="similarity">
    <text evidence="1">Belongs to the RRP15 family.</text>
</comment>
<dbReference type="GO" id="GO:0000470">
    <property type="term" value="P:maturation of LSU-rRNA"/>
    <property type="evidence" value="ECO:0007669"/>
    <property type="project" value="TreeGrafter"/>
</dbReference>
<dbReference type="AlphaFoldDB" id="A0A6V7XU88"/>
<evidence type="ECO:0000313" key="5">
    <source>
        <dbReference type="EMBL" id="CAD2202853.1"/>
    </source>
</evidence>
<dbReference type="PANTHER" id="PTHR13245">
    <property type="entry name" value="RRP15-LIKE PROTEIN"/>
    <property type="match status" value="1"/>
</dbReference>
<protein>
    <recommendedName>
        <fullName evidence="2">RRP15-like protein</fullName>
    </recommendedName>
</protein>
<evidence type="ECO:0000256" key="3">
    <source>
        <dbReference type="SAM" id="MobiDB-lite"/>
    </source>
</evidence>
<evidence type="ECO:0000313" key="6">
    <source>
        <dbReference type="Proteomes" id="UP000580250"/>
    </source>
</evidence>
<dbReference type="InterPro" id="IPR012459">
    <property type="entry name" value="Rrp15"/>
</dbReference>
<dbReference type="OrthoDB" id="20949at2759"/>
<proteinExistence type="inferred from homology"/>
<accession>A0A6V7XU88</accession>
<dbReference type="EMBL" id="CAJEWN010002268">
    <property type="protein sequence ID" value="CAD2202853.1"/>
    <property type="molecule type" value="Genomic_DNA"/>
</dbReference>
<dbReference type="Proteomes" id="UP000580250">
    <property type="component" value="Unassembled WGS sequence"/>
</dbReference>
<feature type="compositionally biased region" description="Acidic residues" evidence="3">
    <location>
        <begin position="109"/>
        <end position="124"/>
    </location>
</feature>
<organism evidence="5 6">
    <name type="scientific">Meloidogyne enterolobii</name>
    <name type="common">Root-knot nematode worm</name>
    <name type="synonym">Meloidogyne mayaguensis</name>
    <dbReference type="NCBI Taxonomy" id="390850"/>
    <lineage>
        <taxon>Eukaryota</taxon>
        <taxon>Metazoa</taxon>
        <taxon>Ecdysozoa</taxon>
        <taxon>Nematoda</taxon>
        <taxon>Chromadorea</taxon>
        <taxon>Rhabditida</taxon>
        <taxon>Tylenchina</taxon>
        <taxon>Tylenchomorpha</taxon>
        <taxon>Tylenchoidea</taxon>
        <taxon>Meloidogynidae</taxon>
        <taxon>Meloidogyninae</taxon>
        <taxon>Meloidogyne</taxon>
    </lineage>
</organism>